<keyword evidence="1" id="KW-1133">Transmembrane helix</keyword>
<dbReference type="EMBL" id="JAPFFI010000021">
    <property type="protein sequence ID" value="KAJ6333660.1"/>
    <property type="molecule type" value="Genomic_DNA"/>
</dbReference>
<keyword evidence="4" id="KW-1185">Reference proteome</keyword>
<dbReference type="CDD" id="cd01098">
    <property type="entry name" value="PAN_AP_plant"/>
    <property type="match status" value="1"/>
</dbReference>
<reference evidence="3" key="1">
    <citation type="submission" date="2022-10" db="EMBL/GenBank/DDBJ databases">
        <authorList>
            <person name="Hyden B.L."/>
            <person name="Feng K."/>
            <person name="Yates T."/>
            <person name="Jawdy S."/>
            <person name="Smart L.B."/>
            <person name="Muchero W."/>
        </authorList>
    </citation>
    <scope>NUCLEOTIDE SEQUENCE</scope>
    <source>
        <tissue evidence="3">Shoot tip</tissue>
    </source>
</reference>
<protein>
    <recommendedName>
        <fullName evidence="2">Apple domain-containing protein</fullName>
    </recommendedName>
</protein>
<reference evidence="3" key="2">
    <citation type="journal article" date="2023" name="Int. J. Mol. Sci.">
        <title>De Novo Assembly and Annotation of 11 Diverse Shrub Willow (Salix) Genomes Reveals Novel Gene Organization in Sex-Linked Regions.</title>
        <authorList>
            <person name="Hyden B."/>
            <person name="Feng K."/>
            <person name="Yates T.B."/>
            <person name="Jawdy S."/>
            <person name="Cereghino C."/>
            <person name="Smart L.B."/>
            <person name="Muchero W."/>
        </authorList>
    </citation>
    <scope>NUCLEOTIDE SEQUENCE</scope>
    <source>
        <tissue evidence="3">Shoot tip</tissue>
    </source>
</reference>
<sequence>MVLIQAGFAQLFLNKDQTRWWRGGPWTGQRWSGVPEMTPSYIFNVTFVSNLNEVSIIDGSGFGPPRKINVTAIVNVVKIATVIPYKADDFICNCLPGFEPVSPREWYLRDGSKGCIRKPNVSTCHSGEGFVKLARVKVPDTSMARANMSLSLKECEQECSRNCSCTAYASADERGIGCLRWHGDLVDMRTYTEVGQEIYIRVDAAELAKYRKSRPLAKAGIQAALIVSVGVALFLIVFLVCCFIRKKKKGKQIPSAVIPEH</sequence>
<dbReference type="PROSITE" id="PS50948">
    <property type="entry name" value="PAN"/>
    <property type="match status" value="1"/>
</dbReference>
<evidence type="ECO:0000313" key="3">
    <source>
        <dbReference type="EMBL" id="KAJ6333660.1"/>
    </source>
</evidence>
<organism evidence="3 4">
    <name type="scientific">Salix suchowensis</name>
    <dbReference type="NCBI Taxonomy" id="1278906"/>
    <lineage>
        <taxon>Eukaryota</taxon>
        <taxon>Viridiplantae</taxon>
        <taxon>Streptophyta</taxon>
        <taxon>Embryophyta</taxon>
        <taxon>Tracheophyta</taxon>
        <taxon>Spermatophyta</taxon>
        <taxon>Magnoliopsida</taxon>
        <taxon>eudicotyledons</taxon>
        <taxon>Gunneridae</taxon>
        <taxon>Pentapetalae</taxon>
        <taxon>rosids</taxon>
        <taxon>fabids</taxon>
        <taxon>Malpighiales</taxon>
        <taxon>Salicaceae</taxon>
        <taxon>Saliceae</taxon>
        <taxon>Salix</taxon>
    </lineage>
</organism>
<evidence type="ECO:0000259" key="2">
    <source>
        <dbReference type="PROSITE" id="PS50948"/>
    </source>
</evidence>
<evidence type="ECO:0000256" key="1">
    <source>
        <dbReference type="SAM" id="Phobius"/>
    </source>
</evidence>
<dbReference type="PANTHER" id="PTHR32444:SF63">
    <property type="entry name" value="G-TYPE LECTIN S-RECEPTOR-LIKE SERINE_THREONINE-PROTEIN KINASE RKS1"/>
    <property type="match status" value="1"/>
</dbReference>
<gene>
    <name evidence="3" type="ORF">OIU77_009518</name>
</gene>
<accession>A0ABQ9AET2</accession>
<dbReference type="InterPro" id="IPR003609">
    <property type="entry name" value="Pan_app"/>
</dbReference>
<dbReference type="PANTHER" id="PTHR32444">
    <property type="entry name" value="BULB-TYPE LECTIN DOMAIN-CONTAINING PROTEIN"/>
    <property type="match status" value="1"/>
</dbReference>
<dbReference type="Proteomes" id="UP001141253">
    <property type="component" value="Chromosome 11"/>
</dbReference>
<evidence type="ECO:0000313" key="4">
    <source>
        <dbReference type="Proteomes" id="UP001141253"/>
    </source>
</evidence>
<dbReference type="SMART" id="SM00473">
    <property type="entry name" value="PAN_AP"/>
    <property type="match status" value="1"/>
</dbReference>
<feature type="transmembrane region" description="Helical" evidence="1">
    <location>
        <begin position="221"/>
        <end position="244"/>
    </location>
</feature>
<keyword evidence="1" id="KW-0812">Transmembrane</keyword>
<keyword evidence="1" id="KW-0472">Membrane</keyword>
<proteinExistence type="predicted"/>
<name>A0ABQ9AET2_9ROSI</name>
<dbReference type="Pfam" id="PF08276">
    <property type="entry name" value="PAN_2"/>
    <property type="match status" value="1"/>
</dbReference>
<feature type="domain" description="Apple" evidence="2">
    <location>
        <begin position="124"/>
        <end position="203"/>
    </location>
</feature>
<comment type="caution">
    <text evidence="3">The sequence shown here is derived from an EMBL/GenBank/DDBJ whole genome shotgun (WGS) entry which is preliminary data.</text>
</comment>